<dbReference type="EMBL" id="SBII01000004">
    <property type="protein sequence ID" value="RWX00944.1"/>
    <property type="molecule type" value="Genomic_DNA"/>
</dbReference>
<dbReference type="Proteomes" id="UP000287527">
    <property type="component" value="Unassembled WGS sequence"/>
</dbReference>
<comment type="caution">
    <text evidence="1">The sequence shown here is derived from an EMBL/GenBank/DDBJ whole genome shotgun (WGS) entry which is preliminary data.</text>
</comment>
<sequence length="98" mass="11097">MIEDKSFSGINALIQGDEKEAKKALVKIIKESLDATQESKRLEQLQWQVNAQIGDCKQGIKHICQHIKLGVPFTLIASATQVYYIDEHFNITQQNNVL</sequence>
<protein>
    <submittedName>
        <fullName evidence="1">Uncharacterized protein</fullName>
    </submittedName>
</protein>
<evidence type="ECO:0000313" key="2">
    <source>
        <dbReference type="Proteomes" id="UP000287527"/>
    </source>
</evidence>
<gene>
    <name evidence="1" type="ORF">EPI11_07940</name>
</gene>
<reference evidence="1 2" key="1">
    <citation type="submission" date="2019-01" db="EMBL/GenBank/DDBJ databases">
        <title>Flavobacterium sp. nov.,isolated from freshwater.</title>
        <authorList>
            <person name="Zhang R."/>
            <person name="Du Z.-J."/>
        </authorList>
    </citation>
    <scope>NUCLEOTIDE SEQUENCE [LARGE SCALE GENOMIC DNA]</scope>
    <source>
        <strain evidence="1 2">1E403</strain>
    </source>
</reference>
<accession>A0A3S3QDL7</accession>
<organism evidence="1 2">
    <name type="scientific">Flavobacterium cerinum</name>
    <dbReference type="NCBI Taxonomy" id="2502784"/>
    <lineage>
        <taxon>Bacteria</taxon>
        <taxon>Pseudomonadati</taxon>
        <taxon>Bacteroidota</taxon>
        <taxon>Flavobacteriia</taxon>
        <taxon>Flavobacteriales</taxon>
        <taxon>Flavobacteriaceae</taxon>
        <taxon>Flavobacterium</taxon>
    </lineage>
</organism>
<evidence type="ECO:0000313" key="1">
    <source>
        <dbReference type="EMBL" id="RWX00944.1"/>
    </source>
</evidence>
<dbReference type="AlphaFoldDB" id="A0A3S3QDL7"/>
<dbReference type="RefSeq" id="WP_128389426.1">
    <property type="nucleotide sequence ID" value="NZ_SBII01000004.1"/>
</dbReference>
<name>A0A3S3QDL7_9FLAO</name>
<proteinExistence type="predicted"/>
<keyword evidence="2" id="KW-1185">Reference proteome</keyword>